<evidence type="ECO:0000256" key="3">
    <source>
        <dbReference type="ARBA" id="ARBA00022692"/>
    </source>
</evidence>
<dbReference type="EMBL" id="VFMN01000001">
    <property type="protein sequence ID" value="TQJ09406.1"/>
    <property type="molecule type" value="Genomic_DNA"/>
</dbReference>
<name>A0A542E253_9MICO</name>
<keyword evidence="4 7" id="KW-1133">Transmembrane helix</keyword>
<keyword evidence="5 7" id="KW-0472">Membrane</keyword>
<evidence type="ECO:0000256" key="4">
    <source>
        <dbReference type="ARBA" id="ARBA00022989"/>
    </source>
</evidence>
<accession>A0A542E253</accession>
<evidence type="ECO:0000256" key="1">
    <source>
        <dbReference type="ARBA" id="ARBA00004651"/>
    </source>
</evidence>
<comment type="subcellular location">
    <subcellularLocation>
        <location evidence="1">Cell membrane</location>
        <topology evidence="1">Multi-pass membrane protein</topology>
    </subcellularLocation>
</comment>
<reference evidence="8 9" key="1">
    <citation type="submission" date="2019-06" db="EMBL/GenBank/DDBJ databases">
        <title>Sequencing the genomes of 1000 actinobacteria strains.</title>
        <authorList>
            <person name="Klenk H.-P."/>
        </authorList>
    </citation>
    <scope>NUCLEOTIDE SEQUENCE [LARGE SCALE GENOMIC DNA]</scope>
    <source>
        <strain evidence="8 9">DSM 18607</strain>
    </source>
</reference>
<proteinExistence type="predicted"/>
<evidence type="ECO:0000256" key="2">
    <source>
        <dbReference type="ARBA" id="ARBA00022475"/>
    </source>
</evidence>
<evidence type="ECO:0000256" key="6">
    <source>
        <dbReference type="SAM" id="MobiDB-lite"/>
    </source>
</evidence>
<feature type="region of interest" description="Disordered" evidence="6">
    <location>
        <begin position="384"/>
        <end position="404"/>
    </location>
</feature>
<feature type="transmembrane region" description="Helical" evidence="7">
    <location>
        <begin position="97"/>
        <end position="119"/>
    </location>
</feature>
<dbReference type="PANTHER" id="PTHR30213:SF1">
    <property type="entry name" value="INNER MEMBRANE PROTEIN YHJD"/>
    <property type="match status" value="1"/>
</dbReference>
<evidence type="ECO:0000256" key="7">
    <source>
        <dbReference type="SAM" id="Phobius"/>
    </source>
</evidence>
<feature type="transmembrane region" description="Helical" evidence="7">
    <location>
        <begin position="413"/>
        <end position="434"/>
    </location>
</feature>
<feature type="transmembrane region" description="Helical" evidence="7">
    <location>
        <begin position="249"/>
        <end position="268"/>
    </location>
</feature>
<feature type="transmembrane region" description="Helical" evidence="7">
    <location>
        <begin position="222"/>
        <end position="243"/>
    </location>
</feature>
<feature type="compositionally biased region" description="Basic and acidic residues" evidence="6">
    <location>
        <begin position="297"/>
        <end position="317"/>
    </location>
</feature>
<feature type="transmembrane region" description="Helical" evidence="7">
    <location>
        <begin position="182"/>
        <end position="210"/>
    </location>
</feature>
<comment type="caution">
    <text evidence="8">The sequence shown here is derived from an EMBL/GenBank/DDBJ whole genome shotgun (WGS) entry which is preliminary data.</text>
</comment>
<feature type="transmembrane region" description="Helical" evidence="7">
    <location>
        <begin position="147"/>
        <end position="170"/>
    </location>
</feature>
<keyword evidence="2" id="KW-1003">Cell membrane</keyword>
<feature type="compositionally biased region" description="Pro residues" evidence="6">
    <location>
        <begin position="319"/>
        <end position="328"/>
    </location>
</feature>
<dbReference type="PANTHER" id="PTHR30213">
    <property type="entry name" value="INNER MEMBRANE PROTEIN YHJD"/>
    <property type="match status" value="1"/>
</dbReference>
<dbReference type="Proteomes" id="UP000317893">
    <property type="component" value="Unassembled WGS sequence"/>
</dbReference>
<sequence>MDAVKQAWARFQRTRGWQAWTRFGEARGNLLASGVAFYAFFSVFPAAALAAAILGLVLRNNPQVVDSLTRSLADNLPGLVKTPTTPDGIINLTAPSLSVVTVSGIVGVVGLVLSGVGWVGGLRDGIRTVFGLTGSPGNVVTQKLRDLGVLGSLGLAVVVSATLTSLTGALGDLFAGVVGKGVSAVLVTVIGLAVGLGIDFAIMIVSLRILGGAGLSVRQMRTGALVTAVGLTVVKFFGLQLIANATKSPLLGSVALVVGLLFWFNLIAKLTLVGAAWVANDNADELAALAARLQAEKDAQGGESEREEAGERLEGRTTPRPPAVPVPPARKDGRPTAARAAATSVAASVVTPAGAPAIAQRRGRLVLEKEARIAAADDRAAQRAAAADPAVPRDRAVGGLPTFGDRERDRTSLAAGAVLGATAALGLGSLARGVRALLRVYR</sequence>
<evidence type="ECO:0000256" key="5">
    <source>
        <dbReference type="ARBA" id="ARBA00023136"/>
    </source>
</evidence>
<dbReference type="RefSeq" id="WP_141848784.1">
    <property type="nucleotide sequence ID" value="NZ_BAAAPR010000014.1"/>
</dbReference>
<feature type="region of interest" description="Disordered" evidence="6">
    <location>
        <begin position="297"/>
        <end position="338"/>
    </location>
</feature>
<keyword evidence="9" id="KW-1185">Reference proteome</keyword>
<evidence type="ECO:0000313" key="8">
    <source>
        <dbReference type="EMBL" id="TQJ09406.1"/>
    </source>
</evidence>
<dbReference type="InterPro" id="IPR017039">
    <property type="entry name" value="Virul_fac_BrkB"/>
</dbReference>
<dbReference type="AlphaFoldDB" id="A0A542E253"/>
<dbReference type="Pfam" id="PF03631">
    <property type="entry name" value="Virul_fac_BrkB"/>
    <property type="match status" value="1"/>
</dbReference>
<dbReference type="OrthoDB" id="5143175at2"/>
<organism evidence="8 9">
    <name type="scientific">Lapillicoccus jejuensis</name>
    <dbReference type="NCBI Taxonomy" id="402171"/>
    <lineage>
        <taxon>Bacteria</taxon>
        <taxon>Bacillati</taxon>
        <taxon>Actinomycetota</taxon>
        <taxon>Actinomycetes</taxon>
        <taxon>Micrococcales</taxon>
        <taxon>Intrasporangiaceae</taxon>
        <taxon>Lapillicoccus</taxon>
    </lineage>
</organism>
<keyword evidence="3 7" id="KW-0812">Transmembrane</keyword>
<protein>
    <submittedName>
        <fullName evidence="8">Membrane protein</fullName>
    </submittedName>
</protein>
<evidence type="ECO:0000313" key="9">
    <source>
        <dbReference type="Proteomes" id="UP000317893"/>
    </source>
</evidence>
<feature type="transmembrane region" description="Helical" evidence="7">
    <location>
        <begin position="35"/>
        <end position="58"/>
    </location>
</feature>
<dbReference type="GO" id="GO:0005886">
    <property type="term" value="C:plasma membrane"/>
    <property type="evidence" value="ECO:0007669"/>
    <property type="project" value="UniProtKB-SubCell"/>
</dbReference>
<gene>
    <name evidence="8" type="ORF">FB458_2518</name>
</gene>